<evidence type="ECO:0008006" key="4">
    <source>
        <dbReference type="Google" id="ProtNLM"/>
    </source>
</evidence>
<accession>A0A6N4SWL6</accession>
<keyword evidence="1" id="KW-1133">Transmembrane helix</keyword>
<keyword evidence="3" id="KW-1185">Reference proteome</keyword>
<keyword evidence="1" id="KW-0472">Membrane</keyword>
<organism evidence="2 3">
    <name type="scientific">Cytophaga hutchinsonii (strain ATCC 33406 / DSM 1761 / CIP 103989 / NBRC 15051 / NCIMB 9469 / D465)</name>
    <dbReference type="NCBI Taxonomy" id="269798"/>
    <lineage>
        <taxon>Bacteria</taxon>
        <taxon>Pseudomonadati</taxon>
        <taxon>Bacteroidota</taxon>
        <taxon>Cytophagia</taxon>
        <taxon>Cytophagales</taxon>
        <taxon>Cytophagaceae</taxon>
        <taxon>Cytophaga</taxon>
    </lineage>
</organism>
<dbReference type="AlphaFoldDB" id="A0A6N4SWL6"/>
<feature type="transmembrane region" description="Helical" evidence="1">
    <location>
        <begin position="6"/>
        <end position="23"/>
    </location>
</feature>
<gene>
    <name evidence="2" type="ordered locus">CHU_3791</name>
</gene>
<dbReference type="CDD" id="cd07818">
    <property type="entry name" value="SRPBCC_1"/>
    <property type="match status" value="1"/>
</dbReference>
<sequence length="174" mass="19674">MLAYIAYSIGGLLAVIVLIALVIKKDYVIVSEVVINKPKDEVFNYIIQLKNQRYYNKWIMADPDVKLSYAGVDATVGFISAWETNNAGKGEQEITAIKNGESCDVELRFEKPFKGVSYYKAVTESVSASQTKVRTTFNTRTEFPMSAMIPFLKIMLTKDMHENARNLKTVIEKQ</sequence>
<dbReference type="Proteomes" id="UP000001822">
    <property type="component" value="Chromosome"/>
</dbReference>
<reference evidence="2 3" key="1">
    <citation type="journal article" date="2007" name="Appl. Environ. Microbiol.">
        <title>Genome sequence of the cellulolytic gliding bacterium Cytophaga hutchinsonii.</title>
        <authorList>
            <person name="Xie G."/>
            <person name="Bruce D.C."/>
            <person name="Challacombe J.F."/>
            <person name="Chertkov O."/>
            <person name="Detter J.C."/>
            <person name="Gilna P."/>
            <person name="Han C.S."/>
            <person name="Lucas S."/>
            <person name="Misra M."/>
            <person name="Myers G.L."/>
            <person name="Richardson P."/>
            <person name="Tapia R."/>
            <person name="Thayer N."/>
            <person name="Thompson L.S."/>
            <person name="Brettin T.S."/>
            <person name="Henrissat B."/>
            <person name="Wilson D.B."/>
            <person name="McBride M.J."/>
        </authorList>
    </citation>
    <scope>NUCLEOTIDE SEQUENCE [LARGE SCALE GENOMIC DNA]</scope>
    <source>
        <strain evidence="3">ATCC 33406 / DSM 1761 / CIP 103989 / NBRC 15051 / NCIMB 9469 / D465</strain>
    </source>
</reference>
<proteinExistence type="predicted"/>
<dbReference type="Gene3D" id="3.30.530.20">
    <property type="match status" value="1"/>
</dbReference>
<evidence type="ECO:0000313" key="3">
    <source>
        <dbReference type="Proteomes" id="UP000001822"/>
    </source>
</evidence>
<protein>
    <recommendedName>
        <fullName evidence="4">Polyketide cyclase</fullName>
    </recommendedName>
</protein>
<keyword evidence="1" id="KW-0812">Transmembrane</keyword>
<dbReference type="SUPFAM" id="SSF55961">
    <property type="entry name" value="Bet v1-like"/>
    <property type="match status" value="1"/>
</dbReference>
<dbReference type="OrthoDB" id="9807923at2"/>
<dbReference type="RefSeq" id="WP_011587128.1">
    <property type="nucleotide sequence ID" value="NC_008255.1"/>
</dbReference>
<dbReference type="EMBL" id="CP000383">
    <property type="protein sequence ID" value="ABG61023.1"/>
    <property type="molecule type" value="Genomic_DNA"/>
</dbReference>
<name>A0A6N4SWL6_CYTH3</name>
<dbReference type="KEGG" id="chu:CHU_3791"/>
<dbReference type="InterPro" id="IPR023393">
    <property type="entry name" value="START-like_dom_sf"/>
</dbReference>
<evidence type="ECO:0000313" key="2">
    <source>
        <dbReference type="EMBL" id="ABG61023.1"/>
    </source>
</evidence>
<evidence type="ECO:0000256" key="1">
    <source>
        <dbReference type="SAM" id="Phobius"/>
    </source>
</evidence>